<dbReference type="InterPro" id="IPR042099">
    <property type="entry name" value="ANL_N_sf"/>
</dbReference>
<name>A0ABU7S7U6_9ACTN</name>
<evidence type="ECO:0000259" key="6">
    <source>
        <dbReference type="Pfam" id="PF00501"/>
    </source>
</evidence>
<dbReference type="RefSeq" id="WP_331206364.1">
    <property type="nucleotide sequence ID" value="NZ_JAZGQL010000003.1"/>
</dbReference>
<dbReference type="SUPFAM" id="SSF56801">
    <property type="entry name" value="Acetyl-CoA synthetase-like"/>
    <property type="match status" value="1"/>
</dbReference>
<reference evidence="8 9" key="1">
    <citation type="submission" date="2024-01" db="EMBL/GenBank/DDBJ databases">
        <title>Genome insights into Plantactinospora veratri sp. nov.</title>
        <authorList>
            <person name="Wang L."/>
        </authorList>
    </citation>
    <scope>NUCLEOTIDE SEQUENCE [LARGE SCALE GENOMIC DNA]</scope>
    <source>
        <strain evidence="8 9">NEAU-FHS4</strain>
    </source>
</reference>
<evidence type="ECO:0000256" key="3">
    <source>
        <dbReference type="ARBA" id="ARBA00022741"/>
    </source>
</evidence>
<feature type="domain" description="Acetyl-coenzyme A synthetase N-terminal" evidence="7">
    <location>
        <begin position="37"/>
        <end position="92"/>
    </location>
</feature>
<comment type="caution">
    <text evidence="8">The sequence shown here is derived from an EMBL/GenBank/DDBJ whole genome shotgun (WGS) entry which is preliminary data.</text>
</comment>
<dbReference type="PANTHER" id="PTHR42921">
    <property type="entry name" value="ACETOACETYL-COA SYNTHETASE"/>
    <property type="match status" value="1"/>
</dbReference>
<dbReference type="Gene3D" id="3.40.50.12780">
    <property type="entry name" value="N-terminal domain of ligase-like"/>
    <property type="match status" value="1"/>
</dbReference>
<dbReference type="CDD" id="cd05943">
    <property type="entry name" value="AACS"/>
    <property type="match status" value="1"/>
</dbReference>
<dbReference type="EMBL" id="JAZGQL010000003">
    <property type="protein sequence ID" value="MEE6305998.1"/>
    <property type="molecule type" value="Genomic_DNA"/>
</dbReference>
<dbReference type="PANTHER" id="PTHR42921:SF1">
    <property type="entry name" value="ACETOACETYL-COA SYNTHETASE"/>
    <property type="match status" value="1"/>
</dbReference>
<keyword evidence="3" id="KW-0547">Nucleotide-binding</keyword>
<feature type="domain" description="AMP-dependent synthetase/ligase" evidence="6">
    <location>
        <begin position="108"/>
        <end position="480"/>
    </location>
</feature>
<dbReference type="Pfam" id="PF00501">
    <property type="entry name" value="AMP-binding"/>
    <property type="match status" value="1"/>
</dbReference>
<dbReference type="NCBIfam" id="TIGR01217">
    <property type="entry name" value="ac_ac_CoA_syn"/>
    <property type="match status" value="1"/>
</dbReference>
<dbReference type="PROSITE" id="PS00455">
    <property type="entry name" value="AMP_BINDING"/>
    <property type="match status" value="1"/>
</dbReference>
<keyword evidence="2 8" id="KW-0436">Ligase</keyword>
<evidence type="ECO:0000256" key="5">
    <source>
        <dbReference type="SAM" id="MobiDB-lite"/>
    </source>
</evidence>
<evidence type="ECO:0000256" key="2">
    <source>
        <dbReference type="ARBA" id="ARBA00022598"/>
    </source>
</evidence>
<dbReference type="InterPro" id="IPR020845">
    <property type="entry name" value="AMP-binding_CS"/>
</dbReference>
<dbReference type="Proteomes" id="UP001339911">
    <property type="component" value="Unassembled WGS sequence"/>
</dbReference>
<keyword evidence="4" id="KW-0067">ATP-binding</keyword>
<dbReference type="Pfam" id="PF16177">
    <property type="entry name" value="ACAS_N"/>
    <property type="match status" value="1"/>
</dbReference>
<dbReference type="EC" id="6.2.1.16" evidence="8"/>
<accession>A0ABU7S7U6</accession>
<gene>
    <name evidence="8" type="ORF">V1634_04015</name>
</gene>
<protein>
    <submittedName>
        <fullName evidence="8">Acetoacetate--CoA ligase</fullName>
        <ecNumber evidence="8">6.2.1.16</ecNumber>
    </submittedName>
</protein>
<dbReference type="InterPro" id="IPR005914">
    <property type="entry name" value="Acac_CoA_synth"/>
</dbReference>
<dbReference type="NCBIfam" id="NF002937">
    <property type="entry name" value="PRK03584.1"/>
    <property type="match status" value="1"/>
</dbReference>
<feature type="compositionally biased region" description="Low complexity" evidence="5">
    <location>
        <begin position="674"/>
        <end position="688"/>
    </location>
</feature>
<dbReference type="GO" id="GO:0030729">
    <property type="term" value="F:acetoacetate-CoA ligase activity"/>
    <property type="evidence" value="ECO:0007669"/>
    <property type="project" value="UniProtKB-EC"/>
</dbReference>
<organism evidence="8 9">
    <name type="scientific">Plantactinospora veratri</name>
    <dbReference type="NCBI Taxonomy" id="1436122"/>
    <lineage>
        <taxon>Bacteria</taxon>
        <taxon>Bacillati</taxon>
        <taxon>Actinomycetota</taxon>
        <taxon>Actinomycetes</taxon>
        <taxon>Micromonosporales</taxon>
        <taxon>Micromonosporaceae</taxon>
        <taxon>Plantactinospora</taxon>
    </lineage>
</organism>
<comment type="similarity">
    <text evidence="1">Belongs to the ATP-dependent AMP-binding enzyme family.</text>
</comment>
<evidence type="ECO:0000313" key="9">
    <source>
        <dbReference type="Proteomes" id="UP001339911"/>
    </source>
</evidence>
<proteinExistence type="inferred from homology"/>
<dbReference type="InterPro" id="IPR032387">
    <property type="entry name" value="ACAS_N"/>
</dbReference>
<feature type="region of interest" description="Disordered" evidence="5">
    <location>
        <begin position="664"/>
        <end position="688"/>
    </location>
</feature>
<keyword evidence="9" id="KW-1185">Reference proteome</keyword>
<dbReference type="InterPro" id="IPR045851">
    <property type="entry name" value="AMP-bd_C_sf"/>
</dbReference>
<sequence length="688" mass="73916">MVGEVLWTPPPAGDDRSRIGDYLRWLRRHRGLDFDDYAALWRWSVTDLDGFWRSIWDYFDVVSHTEPTATLVDATMPGTRWFPGATLNYAEHVLRMPGMADDEPVVIARSQTRAPVTLTVAELREQVRRVRAGLVRLGIGPGDRVAAYAPNIPETFVLMLATASLGAVFSSCAPEFGTRSVLDRWRQIAPTVLVAVDGYRYGDRPVDRRAELATIRAELPSLVHTVVLPYLEPDAAPPEAALSWAELAVPTDEPLAFTAVPFDHPLYVLYSSGTTGLPKPIVHGHGGILLEHLKMLALHHDLGPGDRFFWFTTTGWMMWNFLVSGPAVGAAIVLFDGNPAVRAEPGQPAEPDLGTLWRLAADTGTSYFGTSAPFLLACRKAGLRPAESFDLSAVRGVGSTGAPLPAEGFRWVYDSVGADLRLDSISGGTDVCTGFVGGVPLLPVVAGEITCRCLGARVEARSADGDPVIDQLGELVITAPMPSMPVGFWNDPDGRRYREAYFDVYPGVWRHGDWITVTERGSCVITGRSDATLNRGGVRLGTAEFYSVVEGLPEVTDSLVVHLEDDEGGAGELLLFVVLAPGLELGPELTARINRELRTGLSPRHVPDEIHQVGAVPRTLSAKKLEVPVKKILTGAAVDSAAATGALANPESLLAFERFARQRTAGRQGGTGSPAGTASTGTAPAGAV</sequence>
<evidence type="ECO:0000256" key="4">
    <source>
        <dbReference type="ARBA" id="ARBA00022840"/>
    </source>
</evidence>
<dbReference type="Gene3D" id="3.30.300.30">
    <property type="match status" value="1"/>
</dbReference>
<evidence type="ECO:0000313" key="8">
    <source>
        <dbReference type="EMBL" id="MEE6305998.1"/>
    </source>
</evidence>
<evidence type="ECO:0000259" key="7">
    <source>
        <dbReference type="Pfam" id="PF16177"/>
    </source>
</evidence>
<evidence type="ECO:0000256" key="1">
    <source>
        <dbReference type="ARBA" id="ARBA00006432"/>
    </source>
</evidence>
<dbReference type="InterPro" id="IPR000873">
    <property type="entry name" value="AMP-dep_synth/lig_dom"/>
</dbReference>